<organism evidence="1 2">
    <name type="scientific">Metamycoplasma alkalescens</name>
    <dbReference type="NCBI Taxonomy" id="45363"/>
    <lineage>
        <taxon>Bacteria</taxon>
        <taxon>Bacillati</taxon>
        <taxon>Mycoplasmatota</taxon>
        <taxon>Mycoplasmoidales</taxon>
        <taxon>Metamycoplasmataceae</taxon>
        <taxon>Metamycoplasma</taxon>
    </lineage>
</organism>
<reference evidence="2" key="1">
    <citation type="submission" date="2018-06" db="EMBL/GenBank/DDBJ databases">
        <authorList>
            <consortium name="Pathogen Informatics"/>
        </authorList>
    </citation>
    <scope>NUCLEOTIDE SEQUENCE [LARGE SCALE GENOMIC DNA]</scope>
    <source>
        <strain evidence="2">NCTC10135</strain>
    </source>
</reference>
<accession>A0A3B0P240</accession>
<dbReference type="AlphaFoldDB" id="A0A3B0P240"/>
<feature type="non-terminal residue" evidence="1">
    <location>
        <position position="142"/>
    </location>
</feature>
<evidence type="ECO:0000313" key="1">
    <source>
        <dbReference type="EMBL" id="SYV90709.1"/>
    </source>
</evidence>
<dbReference type="Proteomes" id="UP000259864">
    <property type="component" value="Chromosome 1"/>
</dbReference>
<name>A0A3B0P240_9BACT</name>
<dbReference type="KEGG" id="mala:NCTC10135_01234"/>
<gene>
    <name evidence="1" type="ORF">NCTC10135_01234</name>
</gene>
<protein>
    <submittedName>
        <fullName evidence="1">Valyl-tRNA synthetase</fullName>
    </submittedName>
</protein>
<dbReference type="EMBL" id="LS991949">
    <property type="protein sequence ID" value="SYV90709.1"/>
    <property type="molecule type" value="Genomic_DNA"/>
</dbReference>
<keyword evidence="1" id="KW-0030">Aminoacyl-tRNA synthetase</keyword>
<sequence>MEDKKITGLRVLNLKKKSKIKTNNKVYLKTHVYNLNFKLAKNNILGILSNDTEAKKTIFELIVNNEIKDNRYQGFIEFKQNNEDEYAFIFNNANYQKEVSFGFDDSNLFENKTKDTVFSYLQRYIKKSNIVNFLTKLFKNNW</sequence>
<keyword evidence="1" id="KW-0436">Ligase</keyword>
<evidence type="ECO:0000313" key="2">
    <source>
        <dbReference type="Proteomes" id="UP000259864"/>
    </source>
</evidence>
<proteinExistence type="predicted"/>
<dbReference type="GO" id="GO:0004812">
    <property type="term" value="F:aminoacyl-tRNA ligase activity"/>
    <property type="evidence" value="ECO:0007669"/>
    <property type="project" value="UniProtKB-KW"/>
</dbReference>